<proteinExistence type="predicted"/>
<gene>
    <name evidence="1" type="ORF">SAMN05192589_102361</name>
</gene>
<organism evidence="1 2">
    <name type="scientific">Paracidovorax valerianellae</name>
    <dbReference type="NCBI Taxonomy" id="187868"/>
    <lineage>
        <taxon>Bacteria</taxon>
        <taxon>Pseudomonadati</taxon>
        <taxon>Pseudomonadota</taxon>
        <taxon>Betaproteobacteria</taxon>
        <taxon>Burkholderiales</taxon>
        <taxon>Comamonadaceae</taxon>
        <taxon>Paracidovorax</taxon>
    </lineage>
</organism>
<reference evidence="1 2" key="1">
    <citation type="submission" date="2016-10" db="EMBL/GenBank/DDBJ databases">
        <authorList>
            <person name="de Groot N.N."/>
        </authorList>
    </citation>
    <scope>NUCLEOTIDE SEQUENCE [LARGE SCALE GENOMIC DNA]</scope>
    <source>
        <strain evidence="1 2">DSM 16619</strain>
    </source>
</reference>
<dbReference type="Proteomes" id="UP000198781">
    <property type="component" value="Unassembled WGS sequence"/>
</dbReference>
<evidence type="ECO:0000313" key="2">
    <source>
        <dbReference type="Proteomes" id="UP000198781"/>
    </source>
</evidence>
<dbReference type="EMBL" id="FMZC01000002">
    <property type="protein sequence ID" value="SDC52380.1"/>
    <property type="molecule type" value="Genomic_DNA"/>
</dbReference>
<dbReference type="RefSeq" id="WP_092740709.1">
    <property type="nucleotide sequence ID" value="NZ_FMZC01000002.1"/>
</dbReference>
<sequence length="59" mass="6633">MKTLSSLAASLVTALLDNGRQLRWTVAQASQALRSPALVPVRIDAIRREQPARRNRHRD</sequence>
<keyword evidence="2" id="KW-1185">Reference proteome</keyword>
<evidence type="ECO:0000313" key="1">
    <source>
        <dbReference type="EMBL" id="SDC52380.1"/>
    </source>
</evidence>
<dbReference type="AlphaFoldDB" id="A0A1G6MA90"/>
<protein>
    <submittedName>
        <fullName evidence="1">Uncharacterized protein</fullName>
    </submittedName>
</protein>
<dbReference type="STRING" id="187868.SAMN05192589_102361"/>
<accession>A0A1G6MA90</accession>
<name>A0A1G6MA90_9BURK</name>